<dbReference type="CDD" id="cd18793">
    <property type="entry name" value="SF2_C_SNF"/>
    <property type="match status" value="1"/>
</dbReference>
<evidence type="ECO:0000256" key="4">
    <source>
        <dbReference type="ARBA" id="ARBA00022840"/>
    </source>
</evidence>
<dbReference type="CDD" id="cd18011">
    <property type="entry name" value="DEXDc_RapA"/>
    <property type="match status" value="1"/>
</dbReference>
<dbReference type="InterPro" id="IPR000330">
    <property type="entry name" value="SNF2_N"/>
</dbReference>
<dbReference type="Pfam" id="PF00271">
    <property type="entry name" value="Helicase_C"/>
    <property type="match status" value="1"/>
</dbReference>
<keyword evidence="5" id="KW-0175">Coiled coil</keyword>
<reference evidence="8" key="1">
    <citation type="submission" date="2016-04" db="EMBL/GenBank/DDBJ databases">
        <authorList>
            <person name="Evans L.H."/>
            <person name="Alamgir A."/>
            <person name="Owens N."/>
            <person name="Weber N.D."/>
            <person name="Virtaneva K."/>
            <person name="Barbian K."/>
            <person name="Babar A."/>
            <person name="Rosenke K."/>
        </authorList>
    </citation>
    <scope>NUCLEOTIDE SEQUENCE</scope>
    <source>
        <strain evidence="8">92-2</strain>
    </source>
</reference>
<keyword evidence="2" id="KW-0378">Hydrolase</keyword>
<dbReference type="InterPro" id="IPR049730">
    <property type="entry name" value="SNF2/RAD54-like_C"/>
</dbReference>
<evidence type="ECO:0000256" key="1">
    <source>
        <dbReference type="ARBA" id="ARBA00022741"/>
    </source>
</evidence>
<dbReference type="InterPro" id="IPR027417">
    <property type="entry name" value="P-loop_NTPase"/>
</dbReference>
<dbReference type="PROSITE" id="PS51192">
    <property type="entry name" value="HELICASE_ATP_BIND_1"/>
    <property type="match status" value="1"/>
</dbReference>
<evidence type="ECO:0000313" key="8">
    <source>
        <dbReference type="EMBL" id="SBV95124.1"/>
    </source>
</evidence>
<sequence length="952" mass="107413">MSTPYHANLFAHELTLRRTASNVENLIPTLMGARVDLNPHQIDAALFAFRSPLSKGAILADEVGLGKTIEAGIVLAQKWAERKRAICIITPASLRSQWQQELWDKFSLPSVILDKQLFESVQNTGHSNPFNTEKIVIASYDFARRKADLLRLIAWDLVVIDEAHRLRNVYKKNNTVAKELQRALIDAPKLLLTATPLQNSLNELYGLVSFIDPHIFSDIKTFRAQYVRPGALDDVGFADLKARLSPVCKRTLRRQVLEYVRYTERRAHTQDFTLSLEEEDLYQKVSAYLQQEKLWALPSGQRSLMVLVLRKLLASSSYAIAGALKTMLERLDFILHNYAAWKNGDTPENSILEDFESAGLTLEEEPALYGLPGQTIPLQHEEKAIRDEILALRTMLFKAESITDNAKGKALLQALATGLGMTQELGGAAKAIIFTESRRTQKYLYELLNQNGYAGQVLLFNGSNSNRRTTDIYTAWKARHQSTGSRDVDVRAALVEEFRDHASIMIATEAASEGVNLQFCSLVINYDLPWNPQRIEQRIGRCHRYGQKHDVVVVNFLNRNNAADRRVFEILSEKFQLFSGVFGASDEVLGSIESGVDFEKRIAEIYQTCRTQDAIQASFDALQSSLSQDIEEGLTTARQKLLEHFDTEVAEKLQVYKAEVAAGLDRAERLLWELAKAVLVDSRQATFNEAQLAFTLALPPVKTLSAGRYALKPGEQGEHFHCGHPLAVWMLEHAKTAPLPAAELEFNLTGSGKNIAVLEPFKGQGGFLAVSCLSLTALEVEEYLLYAGCTDTGEALDAELTRRLFELPAHMNPLQHPCGPLASLQQALASQQSVILATASERNAVFFEEEMDKLERWADERKKHLEYQIEDMDRAIRQQKTDARRAASLDAKVAAQRHIKVLETKRNDMRKRLFEAQDNVEERKEDLLNAVEARLRQIVEEKRLFVVRWRLM</sequence>
<dbReference type="GO" id="GO:0004386">
    <property type="term" value="F:helicase activity"/>
    <property type="evidence" value="ECO:0007669"/>
    <property type="project" value="UniProtKB-KW"/>
</dbReference>
<dbReference type="InterPro" id="IPR057342">
    <property type="entry name" value="DEXDc_RapA"/>
</dbReference>
<dbReference type="PANTHER" id="PTHR10799">
    <property type="entry name" value="SNF2/RAD54 HELICASE FAMILY"/>
    <property type="match status" value="1"/>
</dbReference>
<dbReference type="GO" id="GO:0005524">
    <property type="term" value="F:ATP binding"/>
    <property type="evidence" value="ECO:0007669"/>
    <property type="project" value="UniProtKB-KW"/>
</dbReference>
<dbReference type="SMART" id="SM00490">
    <property type="entry name" value="HELICc"/>
    <property type="match status" value="1"/>
</dbReference>
<dbReference type="SMART" id="SM00487">
    <property type="entry name" value="DEXDc"/>
    <property type="match status" value="1"/>
</dbReference>
<dbReference type="GO" id="GO:0016787">
    <property type="term" value="F:hydrolase activity"/>
    <property type="evidence" value="ECO:0007669"/>
    <property type="project" value="UniProtKB-KW"/>
</dbReference>
<accession>A0A212J6V3</accession>
<feature type="coiled-coil region" evidence="5">
    <location>
        <begin position="899"/>
        <end position="941"/>
    </location>
</feature>
<organism evidence="8">
    <name type="scientific">uncultured Desulfovibrio sp</name>
    <dbReference type="NCBI Taxonomy" id="167968"/>
    <lineage>
        <taxon>Bacteria</taxon>
        <taxon>Pseudomonadati</taxon>
        <taxon>Thermodesulfobacteriota</taxon>
        <taxon>Desulfovibrionia</taxon>
        <taxon>Desulfovibrionales</taxon>
        <taxon>Desulfovibrionaceae</taxon>
        <taxon>Desulfovibrio</taxon>
        <taxon>environmental samples</taxon>
    </lineage>
</organism>
<dbReference type="InterPro" id="IPR001650">
    <property type="entry name" value="Helicase_C-like"/>
</dbReference>
<evidence type="ECO:0000256" key="2">
    <source>
        <dbReference type="ARBA" id="ARBA00022801"/>
    </source>
</evidence>
<dbReference type="Gene3D" id="3.40.50.300">
    <property type="entry name" value="P-loop containing nucleotide triphosphate hydrolases"/>
    <property type="match status" value="1"/>
</dbReference>
<dbReference type="Gene3D" id="3.40.50.10810">
    <property type="entry name" value="Tandem AAA-ATPase domain"/>
    <property type="match status" value="1"/>
</dbReference>
<evidence type="ECO:0000256" key="5">
    <source>
        <dbReference type="SAM" id="Coils"/>
    </source>
</evidence>
<keyword evidence="3 8" id="KW-0347">Helicase</keyword>
<dbReference type="EMBL" id="FLUP01000001">
    <property type="protein sequence ID" value="SBV95124.1"/>
    <property type="molecule type" value="Genomic_DNA"/>
</dbReference>
<protein>
    <submittedName>
        <fullName evidence="8">Similar to helicase subunit of dna repair complex</fullName>
    </submittedName>
</protein>
<feature type="domain" description="Helicase C-terminal" evidence="7">
    <location>
        <begin position="420"/>
        <end position="589"/>
    </location>
</feature>
<keyword evidence="4" id="KW-0067">ATP-binding</keyword>
<dbReference type="InterPro" id="IPR014001">
    <property type="entry name" value="Helicase_ATP-bd"/>
</dbReference>
<keyword evidence="1" id="KW-0547">Nucleotide-binding</keyword>
<dbReference type="SUPFAM" id="SSF52540">
    <property type="entry name" value="P-loop containing nucleoside triphosphate hydrolases"/>
    <property type="match status" value="2"/>
</dbReference>
<evidence type="ECO:0000259" key="7">
    <source>
        <dbReference type="PROSITE" id="PS51194"/>
    </source>
</evidence>
<name>A0A212J6V3_9BACT</name>
<dbReference type="PROSITE" id="PS51194">
    <property type="entry name" value="HELICASE_CTER"/>
    <property type="match status" value="1"/>
</dbReference>
<dbReference type="AlphaFoldDB" id="A0A212J6V3"/>
<dbReference type="Pfam" id="PF00176">
    <property type="entry name" value="SNF2-rel_dom"/>
    <property type="match status" value="1"/>
</dbReference>
<proteinExistence type="predicted"/>
<evidence type="ECO:0000259" key="6">
    <source>
        <dbReference type="PROSITE" id="PS51192"/>
    </source>
</evidence>
<evidence type="ECO:0000256" key="3">
    <source>
        <dbReference type="ARBA" id="ARBA00022806"/>
    </source>
</evidence>
<feature type="domain" description="Helicase ATP-binding" evidence="6">
    <location>
        <begin position="48"/>
        <end position="214"/>
    </location>
</feature>
<dbReference type="InterPro" id="IPR038718">
    <property type="entry name" value="SNF2-like_sf"/>
</dbReference>
<gene>
    <name evidence="8" type="ORF">KM92DES2_10620</name>
</gene>
<dbReference type="RefSeq" id="WP_296935076.1">
    <property type="nucleotide sequence ID" value="NZ_LT598928.1"/>
</dbReference>